<feature type="region of interest" description="Disordered" evidence="1">
    <location>
        <begin position="25"/>
        <end position="61"/>
    </location>
</feature>
<proteinExistence type="predicted"/>
<protein>
    <submittedName>
        <fullName evidence="2">Uncharacterized protein</fullName>
    </submittedName>
</protein>
<evidence type="ECO:0000313" key="2">
    <source>
        <dbReference type="EMBL" id="AIA31720.1"/>
    </source>
</evidence>
<dbReference type="EMBL" id="CP007243">
    <property type="protein sequence ID" value="AIA31720.1"/>
    <property type="molecule type" value="Genomic_DNA"/>
</dbReference>
<evidence type="ECO:0000256" key="1">
    <source>
        <dbReference type="SAM" id="MobiDB-lite"/>
    </source>
</evidence>
<sequence length="61" mass="6669">MTSPDFLPGFLKRRGFLFALKGKRESGATRGECFRGVREGRESPESGGVPRRFGRSGQGHG</sequence>
<dbReference type="Proteomes" id="UP000027059">
    <property type="component" value="Chromosome"/>
</dbReference>
<feature type="compositionally biased region" description="Basic and acidic residues" evidence="1">
    <location>
        <begin position="25"/>
        <end position="44"/>
    </location>
</feature>
<organism evidence="2 3">
    <name type="scientific">Leptospirillum ferriphilum YSK</name>
    <dbReference type="NCBI Taxonomy" id="1441628"/>
    <lineage>
        <taxon>Bacteria</taxon>
        <taxon>Pseudomonadati</taxon>
        <taxon>Nitrospirota</taxon>
        <taxon>Nitrospiria</taxon>
        <taxon>Nitrospirales</taxon>
        <taxon>Nitrospiraceae</taxon>
        <taxon>Leptospirillum</taxon>
    </lineage>
</organism>
<dbReference type="AlphaFoldDB" id="A0A059XX86"/>
<evidence type="ECO:0000313" key="3">
    <source>
        <dbReference type="Proteomes" id="UP000027059"/>
    </source>
</evidence>
<reference evidence="3" key="1">
    <citation type="submission" date="2014-02" db="EMBL/GenBank/DDBJ databases">
        <title>Complete genome sequence and comparative genomic analysis of the nitrogen-fixing bacterium Leptospirillum ferriphilum YSK.</title>
        <authorList>
            <person name="Guo X."/>
            <person name="Yin H."/>
            <person name="Liang Y."/>
            <person name="Hu Q."/>
            <person name="Ma L."/>
            <person name="Xiao Y."/>
            <person name="Zhang X."/>
            <person name="Qiu G."/>
            <person name="Liu X."/>
        </authorList>
    </citation>
    <scope>NUCLEOTIDE SEQUENCE [LARGE SCALE GENOMIC DNA]</scope>
    <source>
        <strain evidence="3">YSK</strain>
    </source>
</reference>
<gene>
    <name evidence="2" type="ORF">Y981_06505</name>
</gene>
<dbReference type="KEGG" id="lfp:Y981_06505"/>
<reference evidence="2 3" key="2">
    <citation type="journal article" date="2015" name="Biomed. Res. Int.">
        <title>Effects of Arsenite Resistance on the Growth and Functional Gene Expression of Leptospirillum ferriphilum and Acidithiobacillus thiooxidans in Pure Culture and Coculture.</title>
        <authorList>
            <person name="Jiang H."/>
            <person name="Liang Y."/>
            <person name="Yin H."/>
            <person name="Xiao Y."/>
            <person name="Guo X."/>
            <person name="Xu Y."/>
            <person name="Hu Q."/>
            <person name="Liu H."/>
            <person name="Liu X."/>
        </authorList>
    </citation>
    <scope>NUCLEOTIDE SEQUENCE [LARGE SCALE GENOMIC DNA]</scope>
    <source>
        <strain evidence="2 3">YSK</strain>
    </source>
</reference>
<accession>A0A059XX86</accession>
<name>A0A059XX86_9BACT</name>
<keyword evidence="3" id="KW-1185">Reference proteome</keyword>
<dbReference type="HOGENOM" id="CLU_2917000_0_0_0"/>